<comment type="caution">
    <text evidence="6">The sequence shown here is derived from an EMBL/GenBank/DDBJ whole genome shotgun (WGS) entry which is preliminary data.</text>
</comment>
<dbReference type="RefSeq" id="WP_250082087.1">
    <property type="nucleotide sequence ID" value="NZ_JAMJPJ010000016.1"/>
</dbReference>
<feature type="active site" description="Nucleophile" evidence="4">
    <location>
        <position position="120"/>
    </location>
</feature>
<proteinExistence type="inferred from homology"/>
<gene>
    <name evidence="4 6" type="primary">msrB</name>
    <name evidence="6" type="ORF">M8006_10915</name>
</gene>
<reference evidence="6" key="1">
    <citation type="submission" date="2022-05" db="EMBL/GenBank/DDBJ databases">
        <title>Halomonas geminus sp. nov. and Halomonas llamarensis sp. nov. isolated from high-altitude salars of the Atacama Desert.</title>
        <authorList>
            <person name="Hintersatz C."/>
            <person name="Rojas L.A."/>
            <person name="Wei T.-S."/>
            <person name="Kutschke S."/>
            <person name="Lehmann F."/>
            <person name="Jain R."/>
            <person name="Pollmann K."/>
        </authorList>
    </citation>
    <scope>NUCLEOTIDE SEQUENCE</scope>
    <source>
        <strain evidence="6">ATCHA</strain>
    </source>
</reference>
<dbReference type="PROSITE" id="PS51790">
    <property type="entry name" value="MSRB"/>
    <property type="match status" value="1"/>
</dbReference>
<evidence type="ECO:0000256" key="4">
    <source>
        <dbReference type="HAMAP-Rule" id="MF_01400"/>
    </source>
</evidence>
<dbReference type="InterPro" id="IPR028427">
    <property type="entry name" value="Met_Sox_Rdtase_MsrB"/>
</dbReference>
<evidence type="ECO:0000256" key="3">
    <source>
        <dbReference type="ARBA" id="ARBA00048488"/>
    </source>
</evidence>
<dbReference type="PANTHER" id="PTHR10173">
    <property type="entry name" value="METHIONINE SULFOXIDE REDUCTASE"/>
    <property type="match status" value="1"/>
</dbReference>
<keyword evidence="2 4" id="KW-0560">Oxidoreductase</keyword>
<evidence type="ECO:0000313" key="6">
    <source>
        <dbReference type="EMBL" id="MCL7930474.1"/>
    </source>
</evidence>
<organism evidence="6 7">
    <name type="scientific">Halomonas llamarensis</name>
    <dbReference type="NCBI Taxonomy" id="2945104"/>
    <lineage>
        <taxon>Bacteria</taxon>
        <taxon>Pseudomonadati</taxon>
        <taxon>Pseudomonadota</taxon>
        <taxon>Gammaproteobacteria</taxon>
        <taxon>Oceanospirillales</taxon>
        <taxon>Halomonadaceae</taxon>
        <taxon>Halomonas</taxon>
    </lineage>
</organism>
<comment type="cofactor">
    <cofactor evidence="4">
        <name>Zn(2+)</name>
        <dbReference type="ChEBI" id="CHEBI:29105"/>
    </cofactor>
    <text evidence="4">Binds 1 zinc ion per subunit. The zinc ion is important for the structural integrity of the protein.</text>
</comment>
<dbReference type="InterPro" id="IPR011057">
    <property type="entry name" value="Mss4-like_sf"/>
</dbReference>
<dbReference type="SUPFAM" id="SSF51316">
    <property type="entry name" value="Mss4-like"/>
    <property type="match status" value="1"/>
</dbReference>
<feature type="binding site" evidence="4">
    <location>
        <position position="47"/>
    </location>
    <ligand>
        <name>Zn(2+)</name>
        <dbReference type="ChEBI" id="CHEBI:29105"/>
    </ligand>
</feature>
<dbReference type="Proteomes" id="UP001165308">
    <property type="component" value="Unassembled WGS sequence"/>
</dbReference>
<feature type="binding site" evidence="4">
    <location>
        <position position="96"/>
    </location>
    <ligand>
        <name>Zn(2+)</name>
        <dbReference type="ChEBI" id="CHEBI:29105"/>
    </ligand>
</feature>
<evidence type="ECO:0000313" key="7">
    <source>
        <dbReference type="Proteomes" id="UP001165308"/>
    </source>
</evidence>
<evidence type="ECO:0000256" key="2">
    <source>
        <dbReference type="ARBA" id="ARBA00023002"/>
    </source>
</evidence>
<sequence>MAKVEKPPEQWRDQLTPEQYRVTREKGTERPFTGDCKVSDAQGIYHCVCCHTPLFENEHKFDAGCGWPSFDRPLGSQRVEEHTDESHGMVRTEVLCAHCDAHLGHVFPDGPQDTTGLRYCINSVAIEFHADE</sequence>
<comment type="catalytic activity">
    <reaction evidence="3 4">
        <text>L-methionyl-[protein] + [thioredoxin]-disulfide + H2O = L-methionyl-(R)-S-oxide-[protein] + [thioredoxin]-dithiol</text>
        <dbReference type="Rhea" id="RHEA:24164"/>
        <dbReference type="Rhea" id="RHEA-COMP:10698"/>
        <dbReference type="Rhea" id="RHEA-COMP:10700"/>
        <dbReference type="Rhea" id="RHEA-COMP:12313"/>
        <dbReference type="Rhea" id="RHEA-COMP:12314"/>
        <dbReference type="ChEBI" id="CHEBI:15377"/>
        <dbReference type="ChEBI" id="CHEBI:16044"/>
        <dbReference type="ChEBI" id="CHEBI:29950"/>
        <dbReference type="ChEBI" id="CHEBI:45764"/>
        <dbReference type="ChEBI" id="CHEBI:50058"/>
        <dbReference type="EC" id="1.8.4.12"/>
    </reaction>
</comment>
<protein>
    <recommendedName>
        <fullName evidence="4">Peptide methionine sulfoxide reductase MsrB</fullName>
        <ecNumber evidence="4">1.8.4.12</ecNumber>
    </recommendedName>
    <alternativeName>
        <fullName evidence="4">Peptide-methionine (R)-S-oxide reductase</fullName>
    </alternativeName>
</protein>
<dbReference type="EMBL" id="JAMJPJ010000016">
    <property type="protein sequence ID" value="MCL7930474.1"/>
    <property type="molecule type" value="Genomic_DNA"/>
</dbReference>
<dbReference type="Pfam" id="PF01641">
    <property type="entry name" value="SelR"/>
    <property type="match status" value="1"/>
</dbReference>
<feature type="binding site" evidence="4">
    <location>
        <position position="50"/>
    </location>
    <ligand>
        <name>Zn(2+)</name>
        <dbReference type="ChEBI" id="CHEBI:29105"/>
    </ligand>
</feature>
<evidence type="ECO:0000259" key="5">
    <source>
        <dbReference type="PROSITE" id="PS51790"/>
    </source>
</evidence>
<evidence type="ECO:0000256" key="1">
    <source>
        <dbReference type="ARBA" id="ARBA00007174"/>
    </source>
</evidence>
<feature type="binding site" evidence="4">
    <location>
        <position position="99"/>
    </location>
    <ligand>
        <name>Zn(2+)</name>
        <dbReference type="ChEBI" id="CHEBI:29105"/>
    </ligand>
</feature>
<dbReference type="HAMAP" id="MF_01400">
    <property type="entry name" value="MsrB"/>
    <property type="match status" value="1"/>
</dbReference>
<dbReference type="PANTHER" id="PTHR10173:SF52">
    <property type="entry name" value="METHIONINE-R-SULFOXIDE REDUCTASE B1"/>
    <property type="match status" value="1"/>
</dbReference>
<dbReference type="InterPro" id="IPR002579">
    <property type="entry name" value="Met_Sox_Rdtase_MsrB_dom"/>
</dbReference>
<accession>A0ABT0SRN3</accession>
<keyword evidence="4" id="KW-0479">Metal-binding</keyword>
<keyword evidence="4" id="KW-0862">Zinc</keyword>
<name>A0ABT0SRN3_9GAMM</name>
<dbReference type="EC" id="1.8.4.12" evidence="4"/>
<feature type="domain" description="MsrB" evidence="5">
    <location>
        <begin position="8"/>
        <end position="131"/>
    </location>
</feature>
<dbReference type="Gene3D" id="2.170.150.20">
    <property type="entry name" value="Peptide methionine sulfoxide reductase"/>
    <property type="match status" value="1"/>
</dbReference>
<comment type="similarity">
    <text evidence="1 4">Belongs to the MsrB Met sulfoxide reductase family.</text>
</comment>
<keyword evidence="7" id="KW-1185">Reference proteome</keyword>
<dbReference type="NCBIfam" id="TIGR00357">
    <property type="entry name" value="peptide-methionine (R)-S-oxide reductase MsrB"/>
    <property type="match status" value="1"/>
</dbReference>
<dbReference type="GO" id="GO:0033743">
    <property type="term" value="F:peptide-methionine (R)-S-oxide reductase activity"/>
    <property type="evidence" value="ECO:0007669"/>
    <property type="project" value="UniProtKB-EC"/>
</dbReference>